<dbReference type="InterPro" id="IPR002110">
    <property type="entry name" value="Ankyrin_rpt"/>
</dbReference>
<feature type="repeat" description="ANK" evidence="3">
    <location>
        <begin position="241"/>
        <end position="263"/>
    </location>
</feature>
<dbReference type="Pfam" id="PF12796">
    <property type="entry name" value="Ank_2"/>
    <property type="match status" value="2"/>
</dbReference>
<evidence type="ECO:0000256" key="3">
    <source>
        <dbReference type="PROSITE-ProRule" id="PRU00023"/>
    </source>
</evidence>
<protein>
    <submittedName>
        <fullName evidence="4">Uncharacterized protein</fullName>
    </submittedName>
</protein>
<dbReference type="InterPro" id="IPR036770">
    <property type="entry name" value="Ankyrin_rpt-contain_sf"/>
</dbReference>
<dbReference type="SMART" id="SM00248">
    <property type="entry name" value="ANK"/>
    <property type="match status" value="5"/>
</dbReference>
<dbReference type="Proteomes" id="UP000663842">
    <property type="component" value="Unassembled WGS sequence"/>
</dbReference>
<reference evidence="4" key="1">
    <citation type="submission" date="2021-02" db="EMBL/GenBank/DDBJ databases">
        <authorList>
            <person name="Nowell W R."/>
        </authorList>
    </citation>
    <scope>NUCLEOTIDE SEQUENCE</scope>
</reference>
<evidence type="ECO:0000313" key="6">
    <source>
        <dbReference type="Proteomes" id="UP000663842"/>
    </source>
</evidence>
<evidence type="ECO:0000313" key="4">
    <source>
        <dbReference type="EMBL" id="CAF4020119.1"/>
    </source>
</evidence>
<gene>
    <name evidence="5" type="ORF">OVN521_LOCUS24419</name>
    <name evidence="4" type="ORF">UXM345_LOCUS17316</name>
</gene>
<dbReference type="PROSITE" id="PS50297">
    <property type="entry name" value="ANK_REP_REGION"/>
    <property type="match status" value="3"/>
</dbReference>
<name>A0A819Q7Y6_9BILA</name>
<keyword evidence="1" id="KW-0677">Repeat</keyword>
<keyword evidence="7" id="KW-1185">Reference proteome</keyword>
<dbReference type="PANTHER" id="PTHR24198">
    <property type="entry name" value="ANKYRIN REPEAT AND PROTEIN KINASE DOMAIN-CONTAINING PROTEIN"/>
    <property type="match status" value="1"/>
</dbReference>
<proteinExistence type="predicted"/>
<feature type="repeat" description="ANK" evidence="3">
    <location>
        <begin position="204"/>
        <end position="236"/>
    </location>
</feature>
<dbReference type="PROSITE" id="PS50088">
    <property type="entry name" value="ANK_REPEAT"/>
    <property type="match status" value="3"/>
</dbReference>
<dbReference type="Proteomes" id="UP000663866">
    <property type="component" value="Unassembled WGS sequence"/>
</dbReference>
<dbReference type="EMBL" id="CAJOBG010005796">
    <property type="protein sequence ID" value="CAF4165985.1"/>
    <property type="molecule type" value="Genomic_DNA"/>
</dbReference>
<organism evidence="4 6">
    <name type="scientific">Rotaria magnacalcarata</name>
    <dbReference type="NCBI Taxonomy" id="392030"/>
    <lineage>
        <taxon>Eukaryota</taxon>
        <taxon>Metazoa</taxon>
        <taxon>Spiralia</taxon>
        <taxon>Gnathifera</taxon>
        <taxon>Rotifera</taxon>
        <taxon>Eurotatoria</taxon>
        <taxon>Bdelloidea</taxon>
        <taxon>Philodinida</taxon>
        <taxon>Philodinidae</taxon>
        <taxon>Rotaria</taxon>
    </lineage>
</organism>
<feature type="repeat" description="ANK" evidence="3">
    <location>
        <begin position="104"/>
        <end position="136"/>
    </location>
</feature>
<evidence type="ECO:0000313" key="7">
    <source>
        <dbReference type="Proteomes" id="UP000663866"/>
    </source>
</evidence>
<evidence type="ECO:0000313" key="5">
    <source>
        <dbReference type="EMBL" id="CAF4165985.1"/>
    </source>
</evidence>
<dbReference type="Gene3D" id="1.25.40.20">
    <property type="entry name" value="Ankyrin repeat-containing domain"/>
    <property type="match status" value="2"/>
</dbReference>
<dbReference type="SUPFAM" id="SSF48403">
    <property type="entry name" value="Ankyrin repeat"/>
    <property type="match status" value="1"/>
</dbReference>
<evidence type="ECO:0000256" key="2">
    <source>
        <dbReference type="ARBA" id="ARBA00023043"/>
    </source>
</evidence>
<dbReference type="PANTHER" id="PTHR24198:SF165">
    <property type="entry name" value="ANKYRIN REPEAT-CONTAINING PROTEIN-RELATED"/>
    <property type="match status" value="1"/>
</dbReference>
<comment type="caution">
    <text evidence="4">The sequence shown here is derived from an EMBL/GenBank/DDBJ whole genome shotgun (WGS) entry which is preliminary data.</text>
</comment>
<dbReference type="AlphaFoldDB" id="A0A819Q7Y6"/>
<sequence>MGNFLSCLFSSSSKRSCRGLQPFRGVAFSFLRTGTENVHELKCNQRTGAGSNLRSTSSRDNLSTYQINPRELEKYKLHKASWEGKLHKVERLARPGVIDLQDQQLRTPLHLAVARGHLNVVHRLVNEGARLNIVDKQQRTPLVTAVISSTQNPPLFYQICVVLLQGGADAWKNALHYAIDIQNEHLVDLFLSLQHCDPNFRDRDQMTPLHLAVQVNNPTLIQILLSEDRETQADPNLPNRNGQTPLHMAASLGYMRIIRALLQSDLPEPCDPSILDVRQLTAYQLALENHHESCAKLIDEYQQSLTKLSPRREISESINENEINPVMNP</sequence>
<accession>A0A819Q7Y6</accession>
<keyword evidence="2 3" id="KW-0040">ANK repeat</keyword>
<dbReference type="EMBL" id="CAJOBF010002235">
    <property type="protein sequence ID" value="CAF4020119.1"/>
    <property type="molecule type" value="Genomic_DNA"/>
</dbReference>
<evidence type="ECO:0000256" key="1">
    <source>
        <dbReference type="ARBA" id="ARBA00022737"/>
    </source>
</evidence>